<keyword evidence="1" id="KW-1133">Transmembrane helix</keyword>
<proteinExistence type="predicted"/>
<protein>
    <submittedName>
        <fullName evidence="2">Uncharacterized protein</fullName>
    </submittedName>
</protein>
<feature type="transmembrane region" description="Helical" evidence="1">
    <location>
        <begin position="55"/>
        <end position="81"/>
    </location>
</feature>
<feature type="transmembrane region" description="Helical" evidence="1">
    <location>
        <begin position="21"/>
        <end position="43"/>
    </location>
</feature>
<sequence length="117" mass="11688">MRPPPGSVDRSPRGSPAPAGAAYAVPALLALVPSCLALAGAVALSARAWVDTDPWAGVGFVYAVIMAAPALTSLTLLVVAHRSRRHSPGTSQALAWTALAVIGLAGLAAVGRLGWAA</sequence>
<organism evidence="2 3">
    <name type="scientific">Nocardioides dokdonensis FR1436</name>
    <dbReference type="NCBI Taxonomy" id="1300347"/>
    <lineage>
        <taxon>Bacteria</taxon>
        <taxon>Bacillati</taxon>
        <taxon>Actinomycetota</taxon>
        <taxon>Actinomycetes</taxon>
        <taxon>Propionibacteriales</taxon>
        <taxon>Nocardioidaceae</taxon>
        <taxon>Nocardioides</taxon>
    </lineage>
</organism>
<reference evidence="2 3" key="1">
    <citation type="submission" date="2016-03" db="EMBL/GenBank/DDBJ databases">
        <title>Complete genome sequence of a soil Actinobacterium, Nocardioides dokdonensis FR1436.</title>
        <authorList>
            <person name="Kwon S.-K."/>
            <person name="Kim K."/>
            <person name="Kim J.F."/>
        </authorList>
    </citation>
    <scope>NUCLEOTIDE SEQUENCE [LARGE SCALE GENOMIC DNA]</scope>
    <source>
        <strain evidence="2 3">FR1436</strain>
    </source>
</reference>
<dbReference type="KEGG" id="ndk:I601_0972"/>
<name>A0A1A9GIX4_9ACTN</name>
<keyword evidence="3" id="KW-1185">Reference proteome</keyword>
<keyword evidence="1" id="KW-0472">Membrane</keyword>
<feature type="transmembrane region" description="Helical" evidence="1">
    <location>
        <begin position="93"/>
        <end position="115"/>
    </location>
</feature>
<dbReference type="PATRIC" id="fig|1300347.3.peg.970"/>
<dbReference type="AlphaFoldDB" id="A0A1A9GIX4"/>
<evidence type="ECO:0000313" key="2">
    <source>
        <dbReference type="EMBL" id="ANH37415.1"/>
    </source>
</evidence>
<keyword evidence="1" id="KW-0812">Transmembrane</keyword>
<accession>A0A1A9GIX4</accession>
<dbReference type="RefSeq" id="WP_068106983.1">
    <property type="nucleotide sequence ID" value="NZ_CP015079.1"/>
</dbReference>
<dbReference type="EMBL" id="CP015079">
    <property type="protein sequence ID" value="ANH37415.1"/>
    <property type="molecule type" value="Genomic_DNA"/>
</dbReference>
<gene>
    <name evidence="2" type="ORF">I601_0972</name>
</gene>
<evidence type="ECO:0000256" key="1">
    <source>
        <dbReference type="SAM" id="Phobius"/>
    </source>
</evidence>
<evidence type="ECO:0000313" key="3">
    <source>
        <dbReference type="Proteomes" id="UP000077868"/>
    </source>
</evidence>
<dbReference type="STRING" id="1300347.I601_0972"/>
<dbReference type="Proteomes" id="UP000077868">
    <property type="component" value="Chromosome"/>
</dbReference>